<name>A0A0W8F6F1_9ZZZZ</name>
<organism evidence="1">
    <name type="scientific">hydrocarbon metagenome</name>
    <dbReference type="NCBI Taxonomy" id="938273"/>
    <lineage>
        <taxon>unclassified sequences</taxon>
        <taxon>metagenomes</taxon>
        <taxon>ecological metagenomes</taxon>
    </lineage>
</organism>
<protein>
    <submittedName>
        <fullName evidence="1">Uncharacterized protein</fullName>
    </submittedName>
</protein>
<gene>
    <name evidence="1" type="ORF">ASZ90_013892</name>
</gene>
<dbReference type="AlphaFoldDB" id="A0A0W8F6F1"/>
<sequence length="307" mass="33726">MNIVNIAAILAFFIISGIVVAAPLPLQLIVNNDTMQCASFLPGDECMDCTPPDGWEILGPYGPCPEDYTLVTVRSNCQGFENERCCTKWHSGASGDCQNLVKNDLTRECALVDDAANRTLLSGWMKMPENAASWLCPHDYNWTTLTGTIPAKVAQYGPVNVASVTNEADFLVSLVNNVSGWTWLTQPGQSAAWTFYNLPTNRRLYIYLTPLVTRPSGNGGGSGYSTDVRITYETRTRNINSTVSLKNTHPEFQMPADTMGWGYQAIGYLMIPADKIPFDGKVKVTLTKSANAEHIAVNKECCTIEYV</sequence>
<proteinExistence type="predicted"/>
<evidence type="ECO:0000313" key="1">
    <source>
        <dbReference type="EMBL" id="KUG16445.1"/>
    </source>
</evidence>
<comment type="caution">
    <text evidence="1">The sequence shown here is derived from an EMBL/GenBank/DDBJ whole genome shotgun (WGS) entry which is preliminary data.</text>
</comment>
<reference evidence="1" key="1">
    <citation type="journal article" date="2015" name="Proc. Natl. Acad. Sci. U.S.A.">
        <title>Networks of energetic and metabolic interactions define dynamics in microbial communities.</title>
        <authorList>
            <person name="Embree M."/>
            <person name="Liu J.K."/>
            <person name="Al-Bassam M.M."/>
            <person name="Zengler K."/>
        </authorList>
    </citation>
    <scope>NUCLEOTIDE SEQUENCE</scope>
</reference>
<accession>A0A0W8F6F1</accession>
<dbReference type="EMBL" id="LNQE01001497">
    <property type="protein sequence ID" value="KUG16445.1"/>
    <property type="molecule type" value="Genomic_DNA"/>
</dbReference>